<gene>
    <name evidence="1" type="ORF">SDC9_158719</name>
</gene>
<sequence>MAGPAAREPACWPGRWARALPLPAPRPWCMTPPWLRARLGWPSGTSCPFPCSSSRRATGPIFPALTAGAWRWTAPDSASWRQPCCGEIRRVSPAAAPAGGSPWWAAEAPMPRRPPIWPGLPTGPRCPSWWRCPGRRRRTCYWFWRWSSLTAWCCGKSAPA</sequence>
<name>A0A645FAL7_9ZZZZ</name>
<comment type="caution">
    <text evidence="1">The sequence shown here is derived from an EMBL/GenBank/DDBJ whole genome shotgun (WGS) entry which is preliminary data.</text>
</comment>
<organism evidence="1">
    <name type="scientific">bioreactor metagenome</name>
    <dbReference type="NCBI Taxonomy" id="1076179"/>
    <lineage>
        <taxon>unclassified sequences</taxon>
        <taxon>metagenomes</taxon>
        <taxon>ecological metagenomes</taxon>
    </lineage>
</organism>
<reference evidence="1" key="1">
    <citation type="submission" date="2019-08" db="EMBL/GenBank/DDBJ databases">
        <authorList>
            <person name="Kucharzyk K."/>
            <person name="Murdoch R.W."/>
            <person name="Higgins S."/>
            <person name="Loffler F."/>
        </authorList>
    </citation>
    <scope>NUCLEOTIDE SEQUENCE</scope>
</reference>
<accession>A0A645FAL7</accession>
<dbReference type="EMBL" id="VSSQ01057620">
    <property type="protein sequence ID" value="MPN11418.1"/>
    <property type="molecule type" value="Genomic_DNA"/>
</dbReference>
<protein>
    <submittedName>
        <fullName evidence="1">Uncharacterized protein</fullName>
    </submittedName>
</protein>
<dbReference type="AlphaFoldDB" id="A0A645FAL7"/>
<proteinExistence type="predicted"/>
<evidence type="ECO:0000313" key="1">
    <source>
        <dbReference type="EMBL" id="MPN11418.1"/>
    </source>
</evidence>